<dbReference type="InterPro" id="IPR005819">
    <property type="entry name" value="H1/H5"/>
</dbReference>
<evidence type="ECO:0000313" key="10">
    <source>
        <dbReference type="Proteomes" id="UP000230750"/>
    </source>
</evidence>
<dbReference type="GO" id="GO:0030527">
    <property type="term" value="F:structural constituent of chromatin"/>
    <property type="evidence" value="ECO:0007669"/>
    <property type="project" value="InterPro"/>
</dbReference>
<dbReference type="EMBL" id="MRZV01000141">
    <property type="protein sequence ID" value="PIK57463.1"/>
    <property type="molecule type" value="Genomic_DNA"/>
</dbReference>
<evidence type="ECO:0000259" key="8">
    <source>
        <dbReference type="PROSITE" id="PS51504"/>
    </source>
</evidence>
<comment type="similarity">
    <text evidence="6">Belongs to the histone H1/H5 family.</text>
</comment>
<evidence type="ECO:0000256" key="7">
    <source>
        <dbReference type="SAM" id="MobiDB-lite"/>
    </source>
</evidence>
<dbReference type="CDD" id="cd00073">
    <property type="entry name" value="H15"/>
    <property type="match status" value="1"/>
</dbReference>
<proteinExistence type="inferred from homology"/>
<feature type="region of interest" description="Disordered" evidence="7">
    <location>
        <begin position="92"/>
        <end position="174"/>
    </location>
</feature>
<dbReference type="Pfam" id="PF00538">
    <property type="entry name" value="Linker_histone"/>
    <property type="match status" value="1"/>
</dbReference>
<dbReference type="PROSITE" id="PS51504">
    <property type="entry name" value="H15"/>
    <property type="match status" value="1"/>
</dbReference>
<dbReference type="GO" id="GO:0003690">
    <property type="term" value="F:double-stranded DNA binding"/>
    <property type="evidence" value="ECO:0007669"/>
    <property type="project" value="TreeGrafter"/>
</dbReference>
<sequence length="174" mass="18809">MATQTKKAKKSKPTGPTTLDLVVKAIAALNDTKGSSGVAIKKQIKATGVERSSVFVNKALKRGVATGVLKQVKGTGASGTFKLDTAKAKKAEQEKAKKQKAVQRKKDLLEKQKKKRAEAKAKKDAKKEGCKEGQETCSKKAVKKKSAAKPKKAVKPKKPAAKKPTKKLHQRRRL</sequence>
<evidence type="ECO:0000256" key="2">
    <source>
        <dbReference type="ARBA" id="ARBA00004286"/>
    </source>
</evidence>
<dbReference type="InterPro" id="IPR036388">
    <property type="entry name" value="WH-like_DNA-bd_sf"/>
</dbReference>
<evidence type="ECO:0000256" key="5">
    <source>
        <dbReference type="ARBA" id="ARBA00023242"/>
    </source>
</evidence>
<dbReference type="GO" id="GO:0045910">
    <property type="term" value="P:negative regulation of DNA recombination"/>
    <property type="evidence" value="ECO:0007669"/>
    <property type="project" value="TreeGrafter"/>
</dbReference>
<dbReference type="Proteomes" id="UP000230750">
    <property type="component" value="Unassembled WGS sequence"/>
</dbReference>
<evidence type="ECO:0000256" key="6">
    <source>
        <dbReference type="RuleBase" id="RU003894"/>
    </source>
</evidence>
<dbReference type="GO" id="GO:0000786">
    <property type="term" value="C:nucleosome"/>
    <property type="evidence" value="ECO:0007669"/>
    <property type="project" value="InterPro"/>
</dbReference>
<evidence type="ECO:0000256" key="4">
    <source>
        <dbReference type="ARBA" id="ARBA00023125"/>
    </source>
</evidence>
<keyword evidence="4 6" id="KW-0238">DNA-binding</keyword>
<keyword evidence="10" id="KW-1185">Reference proteome</keyword>
<name>A0A2G8LB13_STIJA</name>
<evidence type="ECO:0000256" key="3">
    <source>
        <dbReference type="ARBA" id="ARBA00022454"/>
    </source>
</evidence>
<dbReference type="OrthoDB" id="9950569at2759"/>
<dbReference type="SUPFAM" id="SSF46785">
    <property type="entry name" value="Winged helix' DNA-binding domain"/>
    <property type="match status" value="1"/>
</dbReference>
<feature type="domain" description="H15" evidence="8">
    <location>
        <begin position="14"/>
        <end position="85"/>
    </location>
</feature>
<dbReference type="PANTHER" id="PTHR11467">
    <property type="entry name" value="HISTONE H1"/>
    <property type="match status" value="1"/>
</dbReference>
<dbReference type="InterPro" id="IPR036390">
    <property type="entry name" value="WH_DNA-bd_sf"/>
</dbReference>
<feature type="compositionally biased region" description="Basic and acidic residues" evidence="7">
    <location>
        <begin position="118"/>
        <end position="138"/>
    </location>
</feature>
<keyword evidence="3 6" id="KW-0158">Chromosome</keyword>
<gene>
    <name evidence="9" type="ORF">BSL78_05616</name>
</gene>
<dbReference type="PANTHER" id="PTHR11467:SF36">
    <property type="entry name" value="HISTONE 24-RELATED"/>
    <property type="match status" value="1"/>
</dbReference>
<protein>
    <submittedName>
        <fullName evidence="9">Putative late histone H1-like</fullName>
    </submittedName>
</protein>
<dbReference type="GO" id="GO:0006334">
    <property type="term" value="P:nucleosome assembly"/>
    <property type="evidence" value="ECO:0007669"/>
    <property type="project" value="InterPro"/>
</dbReference>
<dbReference type="GO" id="GO:0005634">
    <property type="term" value="C:nucleus"/>
    <property type="evidence" value="ECO:0007669"/>
    <property type="project" value="UniProtKB-SubCell"/>
</dbReference>
<dbReference type="InterPro" id="IPR005818">
    <property type="entry name" value="Histone_H1/H5_H15"/>
</dbReference>
<comment type="caution">
    <text evidence="9">The sequence shown here is derived from an EMBL/GenBank/DDBJ whole genome shotgun (WGS) entry which is preliminary data.</text>
</comment>
<evidence type="ECO:0000313" key="9">
    <source>
        <dbReference type="EMBL" id="PIK57463.1"/>
    </source>
</evidence>
<reference evidence="9 10" key="1">
    <citation type="journal article" date="2017" name="PLoS Biol.">
        <title>The sea cucumber genome provides insights into morphological evolution and visceral regeneration.</title>
        <authorList>
            <person name="Zhang X."/>
            <person name="Sun L."/>
            <person name="Yuan J."/>
            <person name="Sun Y."/>
            <person name="Gao Y."/>
            <person name="Zhang L."/>
            <person name="Li S."/>
            <person name="Dai H."/>
            <person name="Hamel J.F."/>
            <person name="Liu C."/>
            <person name="Yu Y."/>
            <person name="Liu S."/>
            <person name="Lin W."/>
            <person name="Guo K."/>
            <person name="Jin S."/>
            <person name="Xu P."/>
            <person name="Storey K.B."/>
            <person name="Huan P."/>
            <person name="Zhang T."/>
            <person name="Zhou Y."/>
            <person name="Zhang J."/>
            <person name="Lin C."/>
            <person name="Li X."/>
            <person name="Xing L."/>
            <person name="Huo D."/>
            <person name="Sun M."/>
            <person name="Wang L."/>
            <person name="Mercier A."/>
            <person name="Li F."/>
            <person name="Yang H."/>
            <person name="Xiang J."/>
        </authorList>
    </citation>
    <scope>NUCLEOTIDE SEQUENCE [LARGE SCALE GENOMIC DNA]</scope>
    <source>
        <strain evidence="9">Shaxun</strain>
        <tissue evidence="9">Muscle</tissue>
    </source>
</reference>
<dbReference type="PRINTS" id="PR00624">
    <property type="entry name" value="HISTONEH5"/>
</dbReference>
<organism evidence="9 10">
    <name type="scientific">Stichopus japonicus</name>
    <name type="common">Sea cucumber</name>
    <dbReference type="NCBI Taxonomy" id="307972"/>
    <lineage>
        <taxon>Eukaryota</taxon>
        <taxon>Metazoa</taxon>
        <taxon>Echinodermata</taxon>
        <taxon>Eleutherozoa</taxon>
        <taxon>Echinozoa</taxon>
        <taxon>Holothuroidea</taxon>
        <taxon>Aspidochirotacea</taxon>
        <taxon>Aspidochirotida</taxon>
        <taxon>Stichopodidae</taxon>
        <taxon>Apostichopus</taxon>
    </lineage>
</organism>
<accession>A0A2G8LB13</accession>
<evidence type="ECO:0000256" key="1">
    <source>
        <dbReference type="ARBA" id="ARBA00004123"/>
    </source>
</evidence>
<dbReference type="GO" id="GO:0030261">
    <property type="term" value="P:chromosome condensation"/>
    <property type="evidence" value="ECO:0007669"/>
    <property type="project" value="TreeGrafter"/>
</dbReference>
<dbReference type="STRING" id="307972.A0A2G8LB13"/>
<feature type="compositionally biased region" description="Basic residues" evidence="7">
    <location>
        <begin position="140"/>
        <end position="174"/>
    </location>
</feature>
<dbReference type="SMART" id="SM00526">
    <property type="entry name" value="H15"/>
    <property type="match status" value="1"/>
</dbReference>
<comment type="subcellular location">
    <subcellularLocation>
        <location evidence="2">Chromosome</location>
    </subcellularLocation>
    <subcellularLocation>
        <location evidence="1 6">Nucleus</location>
    </subcellularLocation>
</comment>
<dbReference type="AlphaFoldDB" id="A0A2G8LB13"/>
<dbReference type="GO" id="GO:0031492">
    <property type="term" value="F:nucleosomal DNA binding"/>
    <property type="evidence" value="ECO:0007669"/>
    <property type="project" value="TreeGrafter"/>
</dbReference>
<dbReference type="Gene3D" id="1.10.10.10">
    <property type="entry name" value="Winged helix-like DNA-binding domain superfamily/Winged helix DNA-binding domain"/>
    <property type="match status" value="1"/>
</dbReference>
<keyword evidence="5 6" id="KW-0539">Nucleus</keyword>